<sequence>MGSQLNKGNGAPIPSHIADKLRGRSYGSFDDLREDLWEEISNDPKLMAQFGEDNQERISNGLAPWVPSDGYYHGPNEVVKKFQIHHDQAIEDGGGVYDLDNLRIVTPRLHDEIHYRR</sequence>
<keyword evidence="4 8" id="KW-0255">Endonuclease</keyword>
<keyword evidence="7" id="KW-0078">Bacteriocin</keyword>
<evidence type="ECO:0000256" key="6">
    <source>
        <dbReference type="ARBA" id="ARBA00023022"/>
    </source>
</evidence>
<protein>
    <submittedName>
        <fullName evidence="8">HNH endonuclease</fullName>
    </submittedName>
</protein>
<dbReference type="InterPro" id="IPR003060">
    <property type="entry name" value="Pyocin_killer"/>
</dbReference>
<evidence type="ECO:0000256" key="2">
    <source>
        <dbReference type="ARBA" id="ARBA00022529"/>
    </source>
</evidence>
<comment type="similarity">
    <text evidence="1">Belongs to the colicin/pyosin nuclease family.</text>
</comment>
<dbReference type="InterPro" id="IPR044925">
    <property type="entry name" value="His-Me_finger_sf"/>
</dbReference>
<evidence type="ECO:0000256" key="4">
    <source>
        <dbReference type="ARBA" id="ARBA00022759"/>
    </source>
</evidence>
<dbReference type="CDD" id="cd00085">
    <property type="entry name" value="HNHc"/>
    <property type="match status" value="1"/>
</dbReference>
<dbReference type="AlphaFoldDB" id="A0A5U1Q404"/>
<gene>
    <name evidence="8" type="ORF">D3F83_11755</name>
</gene>
<name>A0A5U1Q404_SALER</name>
<dbReference type="GO" id="GO:0019835">
    <property type="term" value="P:cytolysis"/>
    <property type="evidence" value="ECO:0007669"/>
    <property type="project" value="InterPro"/>
</dbReference>
<dbReference type="PRINTS" id="PR01300">
    <property type="entry name" value="PYOCINKILLER"/>
</dbReference>
<evidence type="ECO:0000256" key="7">
    <source>
        <dbReference type="ARBA" id="ARBA00023048"/>
    </source>
</evidence>
<reference evidence="8" key="1">
    <citation type="submission" date="2018-09" db="EMBL/GenBank/DDBJ databases">
        <authorList>
            <consortium name="Veterinary Laboratory Investigation and Response Network"/>
        </authorList>
    </citation>
    <scope>NUCLEOTIDE SEQUENCE</scope>
    <source>
        <strain evidence="8">SAL-18-VL-SD-NC-0003</strain>
    </source>
</reference>
<dbReference type="Gene3D" id="3.90.540.10">
    <property type="entry name" value="Colicin/pyocin, DNase domain"/>
    <property type="match status" value="1"/>
</dbReference>
<dbReference type="GO" id="GO:0042742">
    <property type="term" value="P:defense response to bacterium"/>
    <property type="evidence" value="ECO:0007669"/>
    <property type="project" value="UniProtKB-KW"/>
</dbReference>
<dbReference type="GO" id="GO:0031640">
    <property type="term" value="P:killing of cells of another organism"/>
    <property type="evidence" value="ECO:0007669"/>
    <property type="project" value="UniProtKB-KW"/>
</dbReference>
<dbReference type="GO" id="GO:0005102">
    <property type="term" value="F:signaling receptor binding"/>
    <property type="evidence" value="ECO:0007669"/>
    <property type="project" value="InterPro"/>
</dbReference>
<dbReference type="EMBL" id="AAGJQW010000008">
    <property type="protein sequence ID" value="EBO7980140.1"/>
    <property type="molecule type" value="Genomic_DNA"/>
</dbReference>
<proteinExistence type="inferred from homology"/>
<dbReference type="GO" id="GO:0016787">
    <property type="term" value="F:hydrolase activity"/>
    <property type="evidence" value="ECO:0007669"/>
    <property type="project" value="UniProtKB-KW"/>
</dbReference>
<evidence type="ECO:0000256" key="1">
    <source>
        <dbReference type="ARBA" id="ARBA00006811"/>
    </source>
</evidence>
<evidence type="ECO:0000256" key="5">
    <source>
        <dbReference type="ARBA" id="ARBA00022801"/>
    </source>
</evidence>
<accession>A0A5U1Q404</accession>
<keyword evidence="6" id="KW-0044">Antibiotic</keyword>
<dbReference type="Pfam" id="PF21431">
    <property type="entry name" value="Col-Pyo_DNase"/>
    <property type="match status" value="1"/>
</dbReference>
<dbReference type="InterPro" id="IPR003615">
    <property type="entry name" value="HNH_nuc"/>
</dbReference>
<dbReference type="SUPFAM" id="SSF54060">
    <property type="entry name" value="His-Me finger endonucleases"/>
    <property type="match status" value="1"/>
</dbReference>
<organism evidence="8">
    <name type="scientific">Salmonella enterica</name>
    <name type="common">Salmonella choleraesuis</name>
    <dbReference type="NCBI Taxonomy" id="28901"/>
    <lineage>
        <taxon>Bacteria</taxon>
        <taxon>Pseudomonadati</taxon>
        <taxon>Pseudomonadota</taxon>
        <taxon>Gammaproteobacteria</taxon>
        <taxon>Enterobacterales</taxon>
        <taxon>Enterobacteriaceae</taxon>
        <taxon>Salmonella</taxon>
    </lineage>
</organism>
<comment type="caution">
    <text evidence="8">The sequence shown here is derived from an EMBL/GenBank/DDBJ whole genome shotgun (WGS) entry which is preliminary data.</text>
</comment>
<keyword evidence="3" id="KW-0540">Nuclease</keyword>
<evidence type="ECO:0000256" key="3">
    <source>
        <dbReference type="ARBA" id="ARBA00022722"/>
    </source>
</evidence>
<keyword evidence="5" id="KW-0378">Hydrolase</keyword>
<dbReference type="GO" id="GO:0004519">
    <property type="term" value="F:endonuclease activity"/>
    <property type="evidence" value="ECO:0007669"/>
    <property type="project" value="UniProtKB-KW"/>
</dbReference>
<keyword evidence="2" id="KW-0929">Antimicrobial</keyword>
<dbReference type="InterPro" id="IPR037146">
    <property type="entry name" value="Colicin/pyocin_DNase_dom_sf"/>
</dbReference>
<evidence type="ECO:0000313" key="8">
    <source>
        <dbReference type="EMBL" id="EBO7980140.1"/>
    </source>
</evidence>